<protein>
    <submittedName>
        <fullName evidence="3">Uncharacterized protein</fullName>
    </submittedName>
</protein>
<dbReference type="AlphaFoldDB" id="A0A7M2SNP8"/>
<feature type="compositionally biased region" description="Basic and acidic residues" evidence="1">
    <location>
        <begin position="1"/>
        <end position="16"/>
    </location>
</feature>
<feature type="region of interest" description="Disordered" evidence="1">
    <location>
        <begin position="274"/>
        <end position="411"/>
    </location>
</feature>
<proteinExistence type="predicted"/>
<keyword evidence="2" id="KW-0472">Membrane</keyword>
<dbReference type="EMBL" id="CP063373">
    <property type="protein sequence ID" value="QOV37619.1"/>
    <property type="molecule type" value="Genomic_DNA"/>
</dbReference>
<feature type="transmembrane region" description="Helical" evidence="2">
    <location>
        <begin position="416"/>
        <end position="436"/>
    </location>
</feature>
<dbReference type="Proteomes" id="UP000594205">
    <property type="component" value="Chromosome"/>
</dbReference>
<evidence type="ECO:0000256" key="1">
    <source>
        <dbReference type="SAM" id="MobiDB-lite"/>
    </source>
</evidence>
<sequence length="620" mass="61759">MTQSGRGEEPSARPAHEGIVLPSDGGEPLLPGMTGGQDGRPTSVPATPPTAPPPSAPPGGQAWGTPWGPDQNPPAPPAAPGQSWGAQPGQSWGGQQEQQYQSPPPPQWGTPPDAAGTPATPSYGHGAPAGSPMPAPQQTYGQGGAPSAPLPPEGQYGQGGALPPQGQRGPGGALPPEGQYGQEGAPSSQGQYGQNGALSSQGRHDQAGALPPAGAEGYGAPGSGAPLPPAASGAAQPPAGAGGFGAPLPPADEGATQYIPPVVGADEQATRYIPPVADEGATQYIPPVGPGALPPEVSNESTQVLGRARQAGGAGPMPPASGGDADATQYIPPVTGQPGGAPQPGRQPLSDFDSLFRSEPGGEAPATQQLPRFQQPQPHQNPHEQGYFPPGGPHGPGDDDAGRGGRGGRTGSRVPLIAAVGVGIAALGIGAGALLAGGGGDDQKTDDNRPVSATAPATEGSSSPSADAAEQQATALDKLLADSGDSRTAVINAVRDVGSCDNLAQAAQDLRAAAQQRKQLVADLSKLPVDQLPNHTELTTALTKAWQASASADSHYAAWADQVAGNRKKLCKGGQARHTGQARAGDTASNTASTQKKTASGLWNSIAKEHGLTERQPTQL</sequence>
<feature type="compositionally biased region" description="Low complexity" evidence="1">
    <location>
        <begin position="320"/>
        <end position="336"/>
    </location>
</feature>
<feature type="region of interest" description="Disordered" evidence="1">
    <location>
        <begin position="570"/>
        <end position="620"/>
    </location>
</feature>
<gene>
    <name evidence="3" type="ORF">IM697_04090</name>
</gene>
<evidence type="ECO:0000256" key="2">
    <source>
        <dbReference type="SAM" id="Phobius"/>
    </source>
</evidence>
<feature type="compositionally biased region" description="Polar residues" evidence="1">
    <location>
        <begin position="587"/>
        <end position="603"/>
    </location>
</feature>
<feature type="compositionally biased region" description="Low complexity" evidence="1">
    <location>
        <begin position="230"/>
        <end position="239"/>
    </location>
</feature>
<accession>A0A7M2SNP8</accession>
<feature type="region of interest" description="Disordered" evidence="1">
    <location>
        <begin position="1"/>
        <end position="258"/>
    </location>
</feature>
<feature type="compositionally biased region" description="Low complexity" evidence="1">
    <location>
        <begin position="110"/>
        <end position="121"/>
    </location>
</feature>
<name>A0A7M2SNP8_9ACTN</name>
<feature type="region of interest" description="Disordered" evidence="1">
    <location>
        <begin position="439"/>
        <end position="472"/>
    </location>
</feature>
<evidence type="ECO:0000313" key="3">
    <source>
        <dbReference type="EMBL" id="QOV37619.1"/>
    </source>
</evidence>
<feature type="compositionally biased region" description="Low complexity" evidence="1">
    <location>
        <begin position="374"/>
        <end position="385"/>
    </location>
</feature>
<keyword evidence="2" id="KW-0812">Transmembrane</keyword>
<evidence type="ECO:0000313" key="4">
    <source>
        <dbReference type="Proteomes" id="UP000594205"/>
    </source>
</evidence>
<dbReference type="KEGG" id="sfeu:IM697_04090"/>
<keyword evidence="2" id="KW-1133">Transmembrane helix</keyword>
<feature type="compositionally biased region" description="Low complexity" evidence="1">
    <location>
        <begin position="80"/>
        <end position="101"/>
    </location>
</feature>
<feature type="compositionally biased region" description="Pro residues" evidence="1">
    <location>
        <begin position="46"/>
        <end position="57"/>
    </location>
</feature>
<keyword evidence="4" id="KW-1185">Reference proteome</keyword>
<reference evidence="3 4" key="1">
    <citation type="submission" date="2020-10" db="EMBL/GenBank/DDBJ databases">
        <title>Streptomyces ferrugineus complate genome analysis.</title>
        <authorList>
            <person name="Anwar N."/>
        </authorList>
    </citation>
    <scope>NUCLEOTIDE SEQUENCE [LARGE SCALE GENOMIC DNA]</scope>
    <source>
        <strain evidence="3 4">CCTCC AA2014009</strain>
    </source>
</reference>
<dbReference type="RefSeq" id="WP_194044786.1">
    <property type="nucleotide sequence ID" value="NZ_CP063373.1"/>
</dbReference>
<organism evidence="3 4">
    <name type="scientific">Streptomyces ferrugineus</name>
    <dbReference type="NCBI Taxonomy" id="1413221"/>
    <lineage>
        <taxon>Bacteria</taxon>
        <taxon>Bacillati</taxon>
        <taxon>Actinomycetota</taxon>
        <taxon>Actinomycetes</taxon>
        <taxon>Kitasatosporales</taxon>
        <taxon>Streptomycetaceae</taxon>
        <taxon>Streptomyces</taxon>
    </lineage>
</organism>
<feature type="compositionally biased region" description="Polar residues" evidence="1">
    <location>
        <begin position="185"/>
        <end position="201"/>
    </location>
</feature>